<keyword evidence="1" id="KW-1133">Transmembrane helix</keyword>
<gene>
    <name evidence="2" type="ORF">EDC56_2873</name>
</gene>
<keyword evidence="1" id="KW-0472">Membrane</keyword>
<keyword evidence="3" id="KW-1185">Reference proteome</keyword>
<evidence type="ECO:0000313" key="3">
    <source>
        <dbReference type="Proteomes" id="UP000275394"/>
    </source>
</evidence>
<protein>
    <submittedName>
        <fullName evidence="2">Uncharacterized protein</fullName>
    </submittedName>
</protein>
<organism evidence="2 3">
    <name type="scientific">Sinobacterium caligoides</name>
    <dbReference type="NCBI Taxonomy" id="933926"/>
    <lineage>
        <taxon>Bacteria</taxon>
        <taxon>Pseudomonadati</taxon>
        <taxon>Pseudomonadota</taxon>
        <taxon>Gammaproteobacteria</taxon>
        <taxon>Cellvibrionales</taxon>
        <taxon>Spongiibacteraceae</taxon>
        <taxon>Sinobacterium</taxon>
    </lineage>
</organism>
<evidence type="ECO:0000313" key="2">
    <source>
        <dbReference type="EMBL" id="ROS00235.1"/>
    </source>
</evidence>
<dbReference type="AlphaFoldDB" id="A0A3N2DLK2"/>
<reference evidence="2 3" key="1">
    <citation type="submission" date="2018-11" db="EMBL/GenBank/DDBJ databases">
        <title>Genomic Encyclopedia of Type Strains, Phase IV (KMG-IV): sequencing the most valuable type-strain genomes for metagenomic binning, comparative biology and taxonomic classification.</title>
        <authorList>
            <person name="Goeker M."/>
        </authorList>
    </citation>
    <scope>NUCLEOTIDE SEQUENCE [LARGE SCALE GENOMIC DNA]</scope>
    <source>
        <strain evidence="2 3">DSM 100316</strain>
    </source>
</reference>
<accession>A0A3N2DLK2</accession>
<dbReference type="EMBL" id="RKHR01000005">
    <property type="protein sequence ID" value="ROS00235.1"/>
    <property type="molecule type" value="Genomic_DNA"/>
</dbReference>
<feature type="transmembrane region" description="Helical" evidence="1">
    <location>
        <begin position="46"/>
        <end position="73"/>
    </location>
</feature>
<dbReference type="RefSeq" id="WP_123713210.1">
    <property type="nucleotide sequence ID" value="NZ_RKHR01000005.1"/>
</dbReference>
<feature type="transmembrane region" description="Helical" evidence="1">
    <location>
        <begin position="137"/>
        <end position="157"/>
    </location>
</feature>
<feature type="transmembrane region" description="Helical" evidence="1">
    <location>
        <begin position="164"/>
        <end position="180"/>
    </location>
</feature>
<keyword evidence="1" id="KW-0812">Transmembrane</keyword>
<sequence>MISLLAASLVLGAVALLRLSWRRTSVLSRLSLVGGWLLLLPPLYLLAAEIGIEYSLVYLCVGWSLFGALFVLFNSERTPRKPAAKPSSSKASKQSASATMLRRAALFFNTSLLAGLTACLLSLLVIQPLPLVMANRWLVGVLLFPLLWAVLAVVICASMRQLRLTILMALLSGGAFSFLYM</sequence>
<name>A0A3N2DLK2_9GAMM</name>
<feature type="transmembrane region" description="Helical" evidence="1">
    <location>
        <begin position="104"/>
        <end position="125"/>
    </location>
</feature>
<proteinExistence type="predicted"/>
<dbReference type="Proteomes" id="UP000275394">
    <property type="component" value="Unassembled WGS sequence"/>
</dbReference>
<evidence type="ECO:0000256" key="1">
    <source>
        <dbReference type="SAM" id="Phobius"/>
    </source>
</evidence>
<comment type="caution">
    <text evidence="2">The sequence shown here is derived from an EMBL/GenBank/DDBJ whole genome shotgun (WGS) entry which is preliminary data.</text>
</comment>